<organism evidence="2 3">
    <name type="scientific">Populus deltoides</name>
    <name type="common">Eastern poplar</name>
    <name type="synonym">Eastern cottonwood</name>
    <dbReference type="NCBI Taxonomy" id="3696"/>
    <lineage>
        <taxon>Eukaryota</taxon>
        <taxon>Viridiplantae</taxon>
        <taxon>Streptophyta</taxon>
        <taxon>Embryophyta</taxon>
        <taxon>Tracheophyta</taxon>
        <taxon>Spermatophyta</taxon>
        <taxon>Magnoliopsida</taxon>
        <taxon>eudicotyledons</taxon>
        <taxon>Gunneridae</taxon>
        <taxon>Pentapetalae</taxon>
        <taxon>rosids</taxon>
        <taxon>fabids</taxon>
        <taxon>Malpighiales</taxon>
        <taxon>Salicaceae</taxon>
        <taxon>Saliceae</taxon>
        <taxon>Populus</taxon>
    </lineage>
</organism>
<evidence type="ECO:0000256" key="1">
    <source>
        <dbReference type="SAM" id="MobiDB-lite"/>
    </source>
</evidence>
<dbReference type="AlphaFoldDB" id="A0A8T2ZVV8"/>
<accession>A0A8T2ZVV8</accession>
<dbReference type="EMBL" id="JACEGQ020000001">
    <property type="protein sequence ID" value="KAH8521460.1"/>
    <property type="molecule type" value="Genomic_DNA"/>
</dbReference>
<protein>
    <submittedName>
        <fullName evidence="2">Uncharacterized protein</fullName>
    </submittedName>
</protein>
<dbReference type="Proteomes" id="UP000807159">
    <property type="component" value="Chromosome 1"/>
</dbReference>
<feature type="compositionally biased region" description="Low complexity" evidence="1">
    <location>
        <begin position="76"/>
        <end position="102"/>
    </location>
</feature>
<evidence type="ECO:0000313" key="3">
    <source>
        <dbReference type="Proteomes" id="UP000807159"/>
    </source>
</evidence>
<sequence>MVGISPDMSGTGIVFELPCHCTSGEGYPPCHCTSGEGYPPLRRIYNLNLTHSRCPFYNTTIRYKETHFLIISCNSSTSKTSSSTKPSQNLSESPNPNNPSLSDHLKPLSATTLTTKDHQAQLLSKPKSTRVNPTRPKRSVLSLQRLKRSLYSYNPQIKELKLLAKKLNDCGSGENEYVSVLETFPYPPTRENALLIRNSLRPWQKTIFSSIGSRPVFISYETIFYNVTTKSVLKM</sequence>
<proteinExistence type="predicted"/>
<keyword evidence="3" id="KW-1185">Reference proteome</keyword>
<name>A0A8T2ZVV8_POPDE</name>
<gene>
    <name evidence="2" type="ORF">H0E87_002479</name>
</gene>
<comment type="caution">
    <text evidence="2">The sequence shown here is derived from an EMBL/GenBank/DDBJ whole genome shotgun (WGS) entry which is preliminary data.</text>
</comment>
<reference evidence="2" key="1">
    <citation type="journal article" date="2021" name="J. Hered.">
        <title>Genome Assembly of Salicaceae Populus deltoides (Eastern Cottonwood) I-69 Based on Nanopore Sequencing and Hi-C Technologies.</title>
        <authorList>
            <person name="Bai S."/>
            <person name="Wu H."/>
            <person name="Zhang J."/>
            <person name="Pan Z."/>
            <person name="Zhao W."/>
            <person name="Li Z."/>
            <person name="Tong C."/>
        </authorList>
    </citation>
    <scope>NUCLEOTIDE SEQUENCE</scope>
    <source>
        <tissue evidence="2">Leaf</tissue>
    </source>
</reference>
<feature type="region of interest" description="Disordered" evidence="1">
    <location>
        <begin position="76"/>
        <end position="138"/>
    </location>
</feature>
<evidence type="ECO:0000313" key="2">
    <source>
        <dbReference type="EMBL" id="KAH8521460.1"/>
    </source>
</evidence>